<evidence type="ECO:0000313" key="1">
    <source>
        <dbReference type="EMBL" id="AGH59755.1"/>
    </source>
</evidence>
<proteinExistence type="predicted"/>
<accession>M4TA38</accession>
<evidence type="ECO:0000313" key="2">
    <source>
        <dbReference type="EMBL" id="APD74403.1"/>
    </source>
</evidence>
<dbReference type="EMBL" id="KX700447">
    <property type="protein sequence ID" value="APD74403.1"/>
    <property type="molecule type" value="Genomic_DNA"/>
</dbReference>
<dbReference type="EMBL" id="KC612324">
    <property type="protein sequence ID" value="AGH59755.1"/>
    <property type="molecule type" value="Genomic_DNA"/>
</dbReference>
<sequence>MTKLPTMATKYTTILNFAIGVYSKATPSGGITNTDHGMYQHTSGASAILGGTQGLGKTLKRTATATTAQKLDIGLERSNEPCPHEEPTDSTTDLDILANAVCHATRVNIGEANKLSSLQYDTIAVDTEIMQLAALALLDDSEAVQDTSDSNKELSDAIKKSFGPDNNSFNDRYIKPLQEPKLDIKLKTGDIQGALVDIAKEETAARALAYFASKARQKEEKQTQTTTIEKKVNSQMQRRYRRNRMQRGFRLRTQRRKVQT</sequence>
<dbReference type="AlphaFoldDB" id="M4TA38"/>
<protein>
    <submittedName>
        <fullName evidence="2">Variant surface glycoprotein 1125.3012</fullName>
    </submittedName>
    <submittedName>
        <fullName evidence="1">Variant surface glycoprotein 3733</fullName>
    </submittedName>
</protein>
<reference evidence="2" key="3">
    <citation type="submission" date="2016-08" db="EMBL/GenBank/DDBJ databases">
        <title>VSG repertoire of Trypanosoma brucei EATRO 1125.</title>
        <authorList>
            <person name="Cross G.A."/>
        </authorList>
    </citation>
    <scope>NUCLEOTIDE SEQUENCE</scope>
    <source>
        <strain evidence="2">EATRO 1125</strain>
    </source>
</reference>
<organism evidence="1">
    <name type="scientific">Trypanosoma brucei</name>
    <dbReference type="NCBI Taxonomy" id="5691"/>
    <lineage>
        <taxon>Eukaryota</taxon>
        <taxon>Discoba</taxon>
        <taxon>Euglenozoa</taxon>
        <taxon>Kinetoplastea</taxon>
        <taxon>Metakinetoplastina</taxon>
        <taxon>Trypanosomatida</taxon>
        <taxon>Trypanosomatidae</taxon>
        <taxon>Trypanosoma</taxon>
    </lineage>
</organism>
<name>M4TA38_9TRYP</name>
<reference evidence="1" key="2">
    <citation type="journal article" date="2014" name="Mol. Biochem. Parasitol.">
        <title>Capturing the variant surface glycoprotein repertoire (the VSGnome) of Trypanosoma brucei Lister 427.</title>
        <authorList>
            <person name="Cross G.A."/>
            <person name="Kim H.S."/>
            <person name="Wickstead B."/>
        </authorList>
    </citation>
    <scope>NUCLEOTIDE SEQUENCE</scope>
    <source>
        <strain evidence="1">Lister 427</strain>
    </source>
</reference>
<feature type="non-terminal residue" evidence="1">
    <location>
        <position position="1"/>
    </location>
</feature>
<reference evidence="1" key="1">
    <citation type="submission" date="2013-02" db="EMBL/GenBank/DDBJ databases">
        <authorList>
            <person name="Cross G.A.M."/>
            <person name="Kim H.-S."/>
            <person name="Wickstead B."/>
        </authorList>
    </citation>
    <scope>NUCLEOTIDE SEQUENCE</scope>
    <source>
        <strain evidence="1">Lister 427</strain>
    </source>
</reference>